<comment type="caution">
    <text evidence="1">The sequence shown here is derived from an EMBL/GenBank/DDBJ whole genome shotgun (WGS) entry which is preliminary data.</text>
</comment>
<evidence type="ECO:0000313" key="1">
    <source>
        <dbReference type="EMBL" id="KAK3217646.1"/>
    </source>
</evidence>
<protein>
    <submittedName>
        <fullName evidence="1">Uncharacterized protein</fullName>
    </submittedName>
</protein>
<proteinExistence type="predicted"/>
<evidence type="ECO:0000313" key="2">
    <source>
        <dbReference type="Proteomes" id="UP001281410"/>
    </source>
</evidence>
<name>A0AAE0AGI7_9ROSI</name>
<dbReference type="EMBL" id="JANJYJ010000004">
    <property type="protein sequence ID" value="KAK3217646.1"/>
    <property type="molecule type" value="Genomic_DNA"/>
</dbReference>
<accession>A0AAE0AGI7</accession>
<reference evidence="1" key="1">
    <citation type="journal article" date="2023" name="Plant J.">
        <title>Genome sequences and population genomics provide insights into the demographic history, inbreeding, and mutation load of two 'living fossil' tree species of Dipteronia.</title>
        <authorList>
            <person name="Feng Y."/>
            <person name="Comes H.P."/>
            <person name="Chen J."/>
            <person name="Zhu S."/>
            <person name="Lu R."/>
            <person name="Zhang X."/>
            <person name="Li P."/>
            <person name="Qiu J."/>
            <person name="Olsen K.M."/>
            <person name="Qiu Y."/>
        </authorList>
    </citation>
    <scope>NUCLEOTIDE SEQUENCE</scope>
    <source>
        <strain evidence="1">NBL</strain>
    </source>
</reference>
<dbReference type="Proteomes" id="UP001281410">
    <property type="component" value="Unassembled WGS sequence"/>
</dbReference>
<keyword evidence="2" id="KW-1185">Reference proteome</keyword>
<organism evidence="1 2">
    <name type="scientific">Dipteronia sinensis</name>
    <dbReference type="NCBI Taxonomy" id="43782"/>
    <lineage>
        <taxon>Eukaryota</taxon>
        <taxon>Viridiplantae</taxon>
        <taxon>Streptophyta</taxon>
        <taxon>Embryophyta</taxon>
        <taxon>Tracheophyta</taxon>
        <taxon>Spermatophyta</taxon>
        <taxon>Magnoliopsida</taxon>
        <taxon>eudicotyledons</taxon>
        <taxon>Gunneridae</taxon>
        <taxon>Pentapetalae</taxon>
        <taxon>rosids</taxon>
        <taxon>malvids</taxon>
        <taxon>Sapindales</taxon>
        <taxon>Sapindaceae</taxon>
        <taxon>Hippocastanoideae</taxon>
        <taxon>Acereae</taxon>
        <taxon>Dipteronia</taxon>
    </lineage>
</organism>
<gene>
    <name evidence="1" type="ORF">Dsin_011616</name>
</gene>
<sequence length="164" mass="19264">MTLAYYPHKSPHYKVVCVRKPNSWQAYLGIYSQLDQLDPFHYADHCLRMGYYSRYQIEVDAEVKVRKMPMPATPIPDDWNDGRRLRFVILGIIREADDGELFHIPGKAIRYNFNDNTFNMICHFSPGHEDIEIRYPGNLRFKYLTGLILIITLRLLLAFDCYAG</sequence>
<dbReference type="AlphaFoldDB" id="A0AAE0AGI7"/>